<reference evidence="2" key="1">
    <citation type="submission" date="2015-10" db="EMBL/GenBank/DDBJ databases">
        <title>Niche specialization of a soil ammonia-oxidizing archaeon, Candidatus Nitrosocosmicus oleophilus.</title>
        <authorList>
            <person name="Jung M.-Y."/>
            <person name="Rhee S.-K."/>
        </authorList>
    </citation>
    <scope>NUCLEOTIDE SEQUENCE [LARGE SCALE GENOMIC DNA]</scope>
    <source>
        <strain evidence="2">MY3</strain>
    </source>
</reference>
<protein>
    <submittedName>
        <fullName evidence="1">Uncharacterized protein</fullName>
    </submittedName>
</protein>
<dbReference type="EMBL" id="CP012850">
    <property type="protein sequence ID" value="ALI35320.1"/>
    <property type="molecule type" value="Genomic_DNA"/>
</dbReference>
<keyword evidence="2" id="KW-1185">Reference proteome</keyword>
<proteinExistence type="predicted"/>
<sequence length="60" mass="6992">MNDQHLVKAIFYYHILPSIAKIVRGLKDLYSGSVYMKSLFVLFFPAYYQESDSTTDHTNN</sequence>
<name>A0A654LWX2_9ARCH</name>
<evidence type="ECO:0000313" key="1">
    <source>
        <dbReference type="EMBL" id="ALI35320.1"/>
    </source>
</evidence>
<dbReference type="Proteomes" id="UP000058925">
    <property type="component" value="Chromosome"/>
</dbReference>
<accession>A0A654LWX2</accession>
<organism evidence="1 2">
    <name type="scientific">Candidatus Nitrosocosmicus oleophilus</name>
    <dbReference type="NCBI Taxonomy" id="1353260"/>
    <lineage>
        <taxon>Archaea</taxon>
        <taxon>Nitrososphaerota</taxon>
        <taxon>Nitrososphaeria</taxon>
        <taxon>Nitrososphaerales</taxon>
        <taxon>Nitrososphaeraceae</taxon>
        <taxon>Candidatus Nitrosocosmicus</taxon>
    </lineage>
</organism>
<dbReference type="KEGG" id="taa:NMY3_01115"/>
<dbReference type="AlphaFoldDB" id="A0A654LWX2"/>
<gene>
    <name evidence="1" type="ORF">NMY3_01115</name>
</gene>
<evidence type="ECO:0000313" key="2">
    <source>
        <dbReference type="Proteomes" id="UP000058925"/>
    </source>
</evidence>